<proteinExistence type="inferred from homology"/>
<dbReference type="EMBL" id="BJUB01000003">
    <property type="protein sequence ID" value="GEK20785.1"/>
    <property type="molecule type" value="Genomic_DNA"/>
</dbReference>
<dbReference type="Gene3D" id="1.10.3720.10">
    <property type="entry name" value="MetI-like"/>
    <property type="match status" value="1"/>
</dbReference>
<keyword evidence="2 7" id="KW-0813">Transport</keyword>
<dbReference type="PANTHER" id="PTHR30151:SF0">
    <property type="entry name" value="ABC TRANSPORTER PERMEASE PROTEIN MJ0413-RELATED"/>
    <property type="match status" value="1"/>
</dbReference>
<evidence type="ECO:0000259" key="8">
    <source>
        <dbReference type="PROSITE" id="PS50928"/>
    </source>
</evidence>
<feature type="transmembrane region" description="Helical" evidence="7">
    <location>
        <begin position="220"/>
        <end position="243"/>
    </location>
</feature>
<evidence type="ECO:0000256" key="2">
    <source>
        <dbReference type="ARBA" id="ARBA00022448"/>
    </source>
</evidence>
<reference evidence="9 10" key="1">
    <citation type="submission" date="2019-07" db="EMBL/GenBank/DDBJ databases">
        <title>Whole genome shotgun sequence of Cellulomonas xylanilytica NBRC 101102.</title>
        <authorList>
            <person name="Hosoyama A."/>
            <person name="Uohara A."/>
            <person name="Ohji S."/>
            <person name="Ichikawa N."/>
        </authorList>
    </citation>
    <scope>NUCLEOTIDE SEQUENCE [LARGE SCALE GENOMIC DNA]</scope>
    <source>
        <strain evidence="9 10">NBRC 101102</strain>
    </source>
</reference>
<evidence type="ECO:0000256" key="5">
    <source>
        <dbReference type="ARBA" id="ARBA00022989"/>
    </source>
</evidence>
<sequence>MTAAAVRRWVAPVLLGVVALLLWQAFVVGAGIKPYLLPSPTAIVEQLVLVLPLVWSAALATGMNVLVGLVVGSVVAIGAAIVAARSRMADTLLSPTAAALSVMPIVALAPALNTMFGTTSTTPRRLVVSVVVFAPVFVNMLRGLRQVQPVHRDLLKAYAATPRQITRTVTIPGALPYLFTGLRIASSTAVIAAIVAEYFGGLQNGLGSRITSAASNSAYARAWAFVLGAILLGLVFYLATLALERAVARRQGG</sequence>
<evidence type="ECO:0000256" key="1">
    <source>
        <dbReference type="ARBA" id="ARBA00004651"/>
    </source>
</evidence>
<dbReference type="PROSITE" id="PS50928">
    <property type="entry name" value="ABC_TM1"/>
    <property type="match status" value="1"/>
</dbReference>
<accession>A0A510V6K2</accession>
<dbReference type="GO" id="GO:0005886">
    <property type="term" value="C:plasma membrane"/>
    <property type="evidence" value="ECO:0007669"/>
    <property type="project" value="UniProtKB-SubCell"/>
</dbReference>
<dbReference type="InterPro" id="IPR000515">
    <property type="entry name" value="MetI-like"/>
</dbReference>
<name>A0A510V6K2_9CELL</name>
<dbReference type="AlphaFoldDB" id="A0A510V6K2"/>
<dbReference type="RefSeq" id="WP_146926293.1">
    <property type="nucleotide sequence ID" value="NZ_BJUB01000003.1"/>
</dbReference>
<keyword evidence="9" id="KW-0067">ATP-binding</keyword>
<dbReference type="GO" id="GO:0005524">
    <property type="term" value="F:ATP binding"/>
    <property type="evidence" value="ECO:0007669"/>
    <property type="project" value="UniProtKB-KW"/>
</dbReference>
<protein>
    <submittedName>
        <fullName evidence="9">ABC transporter ATP-binding protein</fullName>
    </submittedName>
</protein>
<feature type="transmembrane region" description="Helical" evidence="7">
    <location>
        <begin position="91"/>
        <end position="112"/>
    </location>
</feature>
<evidence type="ECO:0000256" key="4">
    <source>
        <dbReference type="ARBA" id="ARBA00022692"/>
    </source>
</evidence>
<dbReference type="OrthoDB" id="3574452at2"/>
<comment type="similarity">
    <text evidence="7">Belongs to the binding-protein-dependent transport system permease family.</text>
</comment>
<keyword evidence="3" id="KW-1003">Cell membrane</keyword>
<comment type="subcellular location">
    <subcellularLocation>
        <location evidence="1 7">Cell membrane</location>
        <topology evidence="1 7">Multi-pass membrane protein</topology>
    </subcellularLocation>
</comment>
<keyword evidence="4 7" id="KW-0812">Transmembrane</keyword>
<dbReference type="Pfam" id="PF00528">
    <property type="entry name" value="BPD_transp_1"/>
    <property type="match status" value="1"/>
</dbReference>
<dbReference type="GO" id="GO:0055085">
    <property type="term" value="P:transmembrane transport"/>
    <property type="evidence" value="ECO:0007669"/>
    <property type="project" value="InterPro"/>
</dbReference>
<dbReference type="Proteomes" id="UP000321118">
    <property type="component" value="Unassembled WGS sequence"/>
</dbReference>
<dbReference type="InterPro" id="IPR035906">
    <property type="entry name" value="MetI-like_sf"/>
</dbReference>
<gene>
    <name evidence="9" type="ORF">CXY01_13050</name>
</gene>
<organism evidence="9 10">
    <name type="scientific">Cellulomonas xylanilytica</name>
    <dbReference type="NCBI Taxonomy" id="233583"/>
    <lineage>
        <taxon>Bacteria</taxon>
        <taxon>Bacillati</taxon>
        <taxon>Actinomycetota</taxon>
        <taxon>Actinomycetes</taxon>
        <taxon>Micrococcales</taxon>
        <taxon>Cellulomonadaceae</taxon>
        <taxon>Cellulomonas</taxon>
    </lineage>
</organism>
<feature type="transmembrane region" description="Helical" evidence="7">
    <location>
        <begin position="53"/>
        <end position="84"/>
    </location>
</feature>
<keyword evidence="10" id="KW-1185">Reference proteome</keyword>
<evidence type="ECO:0000256" key="7">
    <source>
        <dbReference type="RuleBase" id="RU363032"/>
    </source>
</evidence>
<dbReference type="SUPFAM" id="SSF161098">
    <property type="entry name" value="MetI-like"/>
    <property type="match status" value="1"/>
</dbReference>
<dbReference type="PANTHER" id="PTHR30151">
    <property type="entry name" value="ALKANE SULFONATE ABC TRANSPORTER-RELATED, MEMBRANE SUBUNIT"/>
    <property type="match status" value="1"/>
</dbReference>
<evidence type="ECO:0000256" key="6">
    <source>
        <dbReference type="ARBA" id="ARBA00023136"/>
    </source>
</evidence>
<evidence type="ECO:0000313" key="9">
    <source>
        <dbReference type="EMBL" id="GEK20785.1"/>
    </source>
</evidence>
<keyword evidence="6 7" id="KW-0472">Membrane</keyword>
<keyword evidence="5 7" id="KW-1133">Transmembrane helix</keyword>
<feature type="transmembrane region" description="Helical" evidence="7">
    <location>
        <begin position="177"/>
        <end position="200"/>
    </location>
</feature>
<evidence type="ECO:0000256" key="3">
    <source>
        <dbReference type="ARBA" id="ARBA00022475"/>
    </source>
</evidence>
<feature type="domain" description="ABC transmembrane type-1" evidence="8">
    <location>
        <begin position="54"/>
        <end position="242"/>
    </location>
</feature>
<comment type="caution">
    <text evidence="9">The sequence shown here is derived from an EMBL/GenBank/DDBJ whole genome shotgun (WGS) entry which is preliminary data.</text>
</comment>
<keyword evidence="9" id="KW-0547">Nucleotide-binding</keyword>
<evidence type="ECO:0000313" key="10">
    <source>
        <dbReference type="Proteomes" id="UP000321118"/>
    </source>
</evidence>